<organism evidence="2 3">
    <name type="scientific">Cohaesibacter gelatinilyticus</name>
    <dbReference type="NCBI Taxonomy" id="372072"/>
    <lineage>
        <taxon>Bacteria</taxon>
        <taxon>Pseudomonadati</taxon>
        <taxon>Pseudomonadota</taxon>
        <taxon>Alphaproteobacteria</taxon>
        <taxon>Hyphomicrobiales</taxon>
        <taxon>Cohaesibacteraceae</taxon>
    </lineage>
</organism>
<proteinExistence type="predicted"/>
<feature type="chain" id="PRO_5011995667" evidence="1">
    <location>
        <begin position="20"/>
        <end position="195"/>
    </location>
</feature>
<name>A0A285PE92_9HYPH</name>
<dbReference type="Proteomes" id="UP000219439">
    <property type="component" value="Unassembled WGS sequence"/>
</dbReference>
<evidence type="ECO:0000313" key="3">
    <source>
        <dbReference type="Proteomes" id="UP000219439"/>
    </source>
</evidence>
<evidence type="ECO:0000256" key="1">
    <source>
        <dbReference type="SAM" id="SignalP"/>
    </source>
</evidence>
<dbReference type="EMBL" id="OBEL01000003">
    <property type="protein sequence ID" value="SNZ20042.1"/>
    <property type="molecule type" value="Genomic_DNA"/>
</dbReference>
<feature type="signal peptide" evidence="1">
    <location>
        <begin position="1"/>
        <end position="19"/>
    </location>
</feature>
<dbReference type="RefSeq" id="WP_097154386.1">
    <property type="nucleotide sequence ID" value="NZ_OBEL01000003.1"/>
</dbReference>
<evidence type="ECO:0000313" key="2">
    <source>
        <dbReference type="EMBL" id="SNZ20042.1"/>
    </source>
</evidence>
<reference evidence="2 3" key="1">
    <citation type="submission" date="2017-09" db="EMBL/GenBank/DDBJ databases">
        <authorList>
            <person name="Ehlers B."/>
            <person name="Leendertz F.H."/>
        </authorList>
    </citation>
    <scope>NUCLEOTIDE SEQUENCE [LARGE SCALE GENOMIC DNA]</scope>
    <source>
        <strain evidence="2 3">DSM 18289</strain>
    </source>
</reference>
<protein>
    <submittedName>
        <fullName evidence="2">Uncharacterized protein</fullName>
    </submittedName>
</protein>
<gene>
    <name evidence="2" type="ORF">SAMN06265368_3140</name>
</gene>
<dbReference type="AlphaFoldDB" id="A0A285PE92"/>
<sequence>MRLTTYIFLFLIAAAPAYAVDIVRTALNEQEFSQEKNKRIDREAARNFQRWNKNPDIIWDCDSIPLSRTNCSITTLLWKSFKIRDKGIKLFPYGLFSKKTYPNIHFNISGNVPGCRIENHPNLTFVDVGNIDRSAIYQCINGSILTHYNFNGNVKFPNIISIIAAEHLLQTTPPATDVDQIFNEIEAVINQRKWQ</sequence>
<keyword evidence="1" id="KW-0732">Signal</keyword>
<keyword evidence="3" id="KW-1185">Reference proteome</keyword>
<accession>A0A285PE92</accession>